<evidence type="ECO:0000256" key="7">
    <source>
        <dbReference type="ARBA" id="ARBA00022676"/>
    </source>
</evidence>
<dbReference type="SUPFAM" id="SSF53448">
    <property type="entry name" value="Nucleotide-diphospho-sugar transferases"/>
    <property type="match status" value="1"/>
</dbReference>
<feature type="transmembrane region" description="Helical" evidence="13">
    <location>
        <begin position="519"/>
        <end position="538"/>
    </location>
</feature>
<evidence type="ECO:0000256" key="9">
    <source>
        <dbReference type="ARBA" id="ARBA00022692"/>
    </source>
</evidence>
<organism evidence="15 16">
    <name type="scientific">Phreatobacter cathodiphilus</name>
    <dbReference type="NCBI Taxonomy" id="1868589"/>
    <lineage>
        <taxon>Bacteria</taxon>
        <taxon>Pseudomonadati</taxon>
        <taxon>Pseudomonadota</taxon>
        <taxon>Alphaproteobacteria</taxon>
        <taxon>Hyphomicrobiales</taxon>
        <taxon>Phreatobacteraceae</taxon>
        <taxon>Phreatobacter</taxon>
    </lineage>
</organism>
<evidence type="ECO:0000256" key="5">
    <source>
        <dbReference type="ARBA" id="ARBA00022475"/>
    </source>
</evidence>
<dbReference type="NCBIfam" id="NF003962">
    <property type="entry name" value="PRK05454.2-5"/>
    <property type="match status" value="1"/>
</dbReference>
<keyword evidence="11 13" id="KW-0472">Membrane</keyword>
<feature type="transmembrane region" description="Helical" evidence="13">
    <location>
        <begin position="544"/>
        <end position="564"/>
    </location>
</feature>
<feature type="transmembrane region" description="Helical" evidence="13">
    <location>
        <begin position="391"/>
        <end position="416"/>
    </location>
</feature>
<evidence type="ECO:0000313" key="15">
    <source>
        <dbReference type="EMBL" id="AVO46055.1"/>
    </source>
</evidence>
<feature type="region of interest" description="Disordered" evidence="12">
    <location>
        <begin position="1"/>
        <end position="28"/>
    </location>
</feature>
<dbReference type="Gene3D" id="3.90.550.10">
    <property type="entry name" value="Spore Coat Polysaccharide Biosynthesis Protein SpsA, Chain A"/>
    <property type="match status" value="1"/>
</dbReference>
<gene>
    <name evidence="15" type="ORF">C6569_13790</name>
</gene>
<keyword evidence="6" id="KW-0997">Cell inner membrane</keyword>
<dbReference type="NCBIfam" id="NF003963">
    <property type="entry name" value="PRK05454.2-6"/>
    <property type="match status" value="1"/>
</dbReference>
<feature type="compositionally biased region" description="Low complexity" evidence="12">
    <location>
        <begin position="8"/>
        <end position="25"/>
    </location>
</feature>
<dbReference type="KEGG" id="phr:C6569_13790"/>
<comment type="subcellular location">
    <subcellularLocation>
        <location evidence="1">Cell inner membrane</location>
        <topology evidence="1">Multi-pass membrane protein</topology>
    </subcellularLocation>
</comment>
<dbReference type="Pfam" id="PF13632">
    <property type="entry name" value="Glyco_trans_2_3"/>
    <property type="match status" value="1"/>
</dbReference>
<feature type="domain" description="Glycosyltransferase 2-like" evidence="14">
    <location>
        <begin position="222"/>
        <end position="438"/>
    </location>
</feature>
<feature type="transmembrane region" description="Helical" evidence="13">
    <location>
        <begin position="70"/>
        <end position="95"/>
    </location>
</feature>
<dbReference type="PANTHER" id="PTHR43867:SF5">
    <property type="entry name" value="GLUCANS BIOSYNTHESIS GLUCOSYLTRANSFERASE H"/>
    <property type="match status" value="1"/>
</dbReference>
<sequence length="598" mass="65562">MTDLSPFPATTGGTASQQGSTTPTGVQSTAELRRRRLLVVALNVVTWLLLNGAAWSILGTGGWTPVDVVLALAFAIATPWTVLGFWNALIGLWLLHRDGNAMAEVAPFAVAGNVPTSLAIRTAVFMTLRNEDPERAIGRLAIVKESIDATGEGGQFDYFILSDTNRPEIAEREEKAAAAFASLAGEGRVVYRRRTDNAGFKAGNVRDFLDRWGSRYELMLPLDADSLMAGATIVKHVRMMQAHPRIGILQSLVVGMPSASAFARIFQFGMRQGMRAYTMGQAWWVGDCGPFWGHNALVRIRPFMEDCHLPVLGGSPPLGGHILSHDQVEATFMRRAGYEVRVLPVEEGSWEENPPTILEFSRRDVRWCQGNMQYVKLLDQPGLKPISRFQLVWAILMFVGVPAWTLMIALSPFLAWHGPSREAFPVGFAATVYVVFFLMYLMPKIAGFADVLMSDGGTARYGGRLRFLTAAATELVFSFLLGALTSFRITVFMIGLAFGKSVVWGGQQRDAMALTWREAWDAFWPQMAFGLVVFGLLWGASPAAALWSLPLTAGFLVAVPFAVITASPRLGRLFVATRFCGIPEEFAMPDEIARARAS</sequence>
<evidence type="ECO:0000259" key="14">
    <source>
        <dbReference type="Pfam" id="PF13632"/>
    </source>
</evidence>
<dbReference type="InterPro" id="IPR001173">
    <property type="entry name" value="Glyco_trans_2-like"/>
</dbReference>
<dbReference type="NCBIfam" id="NF003958">
    <property type="entry name" value="PRK05454.2-1"/>
    <property type="match status" value="1"/>
</dbReference>
<evidence type="ECO:0000256" key="11">
    <source>
        <dbReference type="ARBA" id="ARBA00023136"/>
    </source>
</evidence>
<reference evidence="15 16" key="1">
    <citation type="submission" date="2018-03" db="EMBL/GenBank/DDBJ databases">
        <title>Genome sequencing of Phreatobacter sp.</title>
        <authorList>
            <person name="Kim S.-J."/>
            <person name="Heo J."/>
            <person name="Kwon S.-W."/>
        </authorList>
    </citation>
    <scope>NUCLEOTIDE SEQUENCE [LARGE SCALE GENOMIC DNA]</scope>
    <source>
        <strain evidence="15 16">S-12</strain>
    </source>
</reference>
<keyword evidence="16" id="KW-1185">Reference proteome</keyword>
<dbReference type="GO" id="GO:0016758">
    <property type="term" value="F:hexosyltransferase activity"/>
    <property type="evidence" value="ECO:0007669"/>
    <property type="project" value="TreeGrafter"/>
</dbReference>
<keyword evidence="7" id="KW-0328">Glycosyltransferase</keyword>
<comment type="similarity">
    <text evidence="3">Belongs to the glycosyltransferase 2 family. OpgH subfamily.</text>
</comment>
<dbReference type="AlphaFoldDB" id="A0A2S0ND32"/>
<evidence type="ECO:0000256" key="1">
    <source>
        <dbReference type="ARBA" id="ARBA00004429"/>
    </source>
</evidence>
<evidence type="ECO:0000256" key="2">
    <source>
        <dbReference type="ARBA" id="ARBA00005001"/>
    </source>
</evidence>
<accession>A0A2S0ND32</accession>
<dbReference type="Proteomes" id="UP000237889">
    <property type="component" value="Chromosome"/>
</dbReference>
<dbReference type="EMBL" id="CP027668">
    <property type="protein sequence ID" value="AVO46055.1"/>
    <property type="molecule type" value="Genomic_DNA"/>
</dbReference>
<comment type="pathway">
    <text evidence="2">Glycan metabolism; osmoregulated periplasmic glucan (OPG) biosynthesis.</text>
</comment>
<name>A0A2S0ND32_9HYPH</name>
<evidence type="ECO:0000256" key="10">
    <source>
        <dbReference type="ARBA" id="ARBA00022989"/>
    </source>
</evidence>
<evidence type="ECO:0000256" key="8">
    <source>
        <dbReference type="ARBA" id="ARBA00022679"/>
    </source>
</evidence>
<keyword evidence="5" id="KW-1003">Cell membrane</keyword>
<feature type="transmembrane region" description="Helical" evidence="13">
    <location>
        <begin position="423"/>
        <end position="442"/>
    </location>
</feature>
<evidence type="ECO:0000256" key="6">
    <source>
        <dbReference type="ARBA" id="ARBA00022519"/>
    </source>
</evidence>
<feature type="transmembrane region" description="Helical" evidence="13">
    <location>
        <begin position="475"/>
        <end position="498"/>
    </location>
</feature>
<dbReference type="InterPro" id="IPR029044">
    <property type="entry name" value="Nucleotide-diphossugar_trans"/>
</dbReference>
<dbReference type="GO" id="GO:0005886">
    <property type="term" value="C:plasma membrane"/>
    <property type="evidence" value="ECO:0007669"/>
    <property type="project" value="UniProtKB-SubCell"/>
</dbReference>
<keyword evidence="10 13" id="KW-1133">Transmembrane helix</keyword>
<feature type="transmembrane region" description="Helical" evidence="13">
    <location>
        <begin position="37"/>
        <end position="58"/>
    </location>
</feature>
<dbReference type="InterPro" id="IPR050321">
    <property type="entry name" value="Glycosyltr_2/OpgH_subfam"/>
</dbReference>
<keyword evidence="9 13" id="KW-0812">Transmembrane</keyword>
<evidence type="ECO:0000256" key="12">
    <source>
        <dbReference type="SAM" id="MobiDB-lite"/>
    </source>
</evidence>
<dbReference type="OrthoDB" id="9775281at2"/>
<keyword evidence="8 15" id="KW-0808">Transferase</keyword>
<evidence type="ECO:0000256" key="13">
    <source>
        <dbReference type="SAM" id="Phobius"/>
    </source>
</evidence>
<evidence type="ECO:0000313" key="16">
    <source>
        <dbReference type="Proteomes" id="UP000237889"/>
    </source>
</evidence>
<dbReference type="PANTHER" id="PTHR43867">
    <property type="entry name" value="CELLULOSE SYNTHASE CATALYTIC SUBUNIT A [UDP-FORMING]"/>
    <property type="match status" value="1"/>
</dbReference>
<proteinExistence type="inferred from homology"/>
<evidence type="ECO:0000256" key="4">
    <source>
        <dbReference type="ARBA" id="ARBA00020585"/>
    </source>
</evidence>
<dbReference type="RefSeq" id="WP_106749396.1">
    <property type="nucleotide sequence ID" value="NZ_CP027668.1"/>
</dbReference>
<evidence type="ECO:0000256" key="3">
    <source>
        <dbReference type="ARBA" id="ARBA00009337"/>
    </source>
</evidence>
<protein>
    <recommendedName>
        <fullName evidence="4">Glucans biosynthesis glucosyltransferase H</fullName>
    </recommendedName>
</protein>